<organism evidence="1 2">
    <name type="scientific">Funiculus sociatus GB2-A5</name>
    <dbReference type="NCBI Taxonomy" id="2933946"/>
    <lineage>
        <taxon>Bacteria</taxon>
        <taxon>Bacillati</taxon>
        <taxon>Cyanobacteriota</taxon>
        <taxon>Cyanophyceae</taxon>
        <taxon>Coleofasciculales</taxon>
        <taxon>Coleofasciculaceae</taxon>
        <taxon>Funiculus</taxon>
    </lineage>
</organism>
<dbReference type="SUPFAM" id="SSF53756">
    <property type="entry name" value="UDP-Glycosyltransferase/glycogen phosphorylase"/>
    <property type="match status" value="1"/>
</dbReference>
<comment type="caution">
    <text evidence="1">The sequence shown here is derived from an EMBL/GenBank/DDBJ whole genome shotgun (WGS) entry which is preliminary data.</text>
</comment>
<name>A0ABV0JLY2_9CYAN</name>
<proteinExistence type="predicted"/>
<gene>
    <name evidence="1" type="ORF">NDI37_07315</name>
</gene>
<reference evidence="1 2" key="1">
    <citation type="submission" date="2022-04" db="EMBL/GenBank/DDBJ databases">
        <title>Positive selection, recombination, and allopatry shape intraspecific diversity of widespread and dominant cyanobacteria.</title>
        <authorList>
            <person name="Wei J."/>
            <person name="Shu W."/>
            <person name="Hu C."/>
        </authorList>
    </citation>
    <scope>NUCLEOTIDE SEQUENCE [LARGE SCALE GENOMIC DNA]</scope>
    <source>
        <strain evidence="1 2">GB2-A5</strain>
    </source>
</reference>
<evidence type="ECO:0000313" key="2">
    <source>
        <dbReference type="Proteomes" id="UP001442494"/>
    </source>
</evidence>
<protein>
    <submittedName>
        <fullName evidence="1">Glycosyltransferase family 1 protein</fullName>
    </submittedName>
</protein>
<dbReference type="RefSeq" id="WP_190427466.1">
    <property type="nucleotide sequence ID" value="NZ_JAMPKK010000011.1"/>
</dbReference>
<sequence>MHTSSPIICIVPRLPPAIDGVGDYALNLAFQLRKDYGTKTHFIVSDRSSIVSPQTERFPVSQIKVHSASELLSLMPSDTATVLLHYVGYGYAKRGCPSWLVEGLERWKSTGNNTYLVTMFHEVYASGAIWNSSFWLSPLQKNLAARLARVSDRCLTSKQHYAEILYQLSQGQQTQISTLPVFSNIGEPEQVPPLLERNRCLVVFGGRAKRLQVYRESLAELELACQLLEIKEIFDIGPSTGLTLSSVNGVPIVEMGQLPATEISSILLNSLAGFLNYHPNFLAKSTIFATYCAHGVLPVSSRCSAPTDGIQAGKHYWVPDKETTDCKNWVEVQAIADNARTWYQTHNLLVHAKTFAAHLEKTIVEH</sequence>
<keyword evidence="2" id="KW-1185">Reference proteome</keyword>
<evidence type="ECO:0000313" key="1">
    <source>
        <dbReference type="EMBL" id="MEP0864275.1"/>
    </source>
</evidence>
<dbReference type="EMBL" id="JAMPKK010000011">
    <property type="protein sequence ID" value="MEP0864275.1"/>
    <property type="molecule type" value="Genomic_DNA"/>
</dbReference>
<dbReference type="Proteomes" id="UP001442494">
    <property type="component" value="Unassembled WGS sequence"/>
</dbReference>
<accession>A0ABV0JLY2</accession>